<evidence type="ECO:0000313" key="6">
    <source>
        <dbReference type="EMBL" id="EDY53724.1"/>
    </source>
</evidence>
<feature type="domain" description="Deacetylase sirtuin-type" evidence="5">
    <location>
        <begin position="184"/>
        <end position="473"/>
    </location>
</feature>
<dbReference type="GO" id="GO:0016740">
    <property type="term" value="F:transferase activity"/>
    <property type="evidence" value="ECO:0007669"/>
    <property type="project" value="UniProtKB-KW"/>
</dbReference>
<feature type="binding site" evidence="3">
    <location>
        <position position="324"/>
    </location>
    <ligand>
        <name>Zn(2+)</name>
        <dbReference type="ChEBI" id="CHEBI:29105"/>
    </ligand>
</feature>
<evidence type="ECO:0000313" key="7">
    <source>
        <dbReference type="Proteomes" id="UP000002785"/>
    </source>
</evidence>
<feature type="binding site" evidence="3">
    <location>
        <position position="359"/>
    </location>
    <ligand>
        <name>Zn(2+)</name>
        <dbReference type="ChEBI" id="CHEBI:29105"/>
    </ligand>
</feature>
<keyword evidence="3" id="KW-0862">Zinc</keyword>
<dbReference type="PROSITE" id="PS50305">
    <property type="entry name" value="SIRTUIN"/>
    <property type="match status" value="1"/>
</dbReference>
<dbReference type="InterPro" id="IPR026591">
    <property type="entry name" value="Sirtuin_cat_small_dom_sf"/>
</dbReference>
<dbReference type="Gene3D" id="3.40.50.1220">
    <property type="entry name" value="TPP-binding domain"/>
    <property type="match status" value="1"/>
</dbReference>
<feature type="compositionally biased region" description="Pro residues" evidence="4">
    <location>
        <begin position="42"/>
        <end position="58"/>
    </location>
</feature>
<evidence type="ECO:0000256" key="4">
    <source>
        <dbReference type="SAM" id="MobiDB-lite"/>
    </source>
</evidence>
<feature type="compositionally biased region" description="Basic residues" evidence="4">
    <location>
        <begin position="107"/>
        <end position="145"/>
    </location>
</feature>
<dbReference type="SUPFAM" id="SSF52467">
    <property type="entry name" value="DHS-like NAD/FAD-binding domain"/>
    <property type="match status" value="1"/>
</dbReference>
<evidence type="ECO:0000256" key="1">
    <source>
        <dbReference type="ARBA" id="ARBA00022679"/>
    </source>
</evidence>
<sequence>MAGRPHHPRRGRRRERRQQHPSRLLQADAPVHRQRPPLRGRPAPPPRLPHGHVPPGPPGADRHRQDHSRPPPARPLCPAYRRPDRRRPSAPRAPAGAGGFVPCLPRPCRRRGRHPHPRVLRHQHRRLRLSQGARRPHRPGHRGRLARPPPRTARPGDLQRVRGRRPCRLRHGTDRRDPAPMTQPALDLETAAGTLGTWLGEADRVLITAGAGLSAAAGYDYGDEDRFRELFPALHRLGLRSRYMVGVPLPPELWWGYWAVHIDDIRFSAEPNPLYQQLRSLVGDKDHWVMTSNVDALFARSGFDPDRIFTPQGDYGRYQCTTPCTPTTFDSRPVVARLLATYDRATGAVTGPLPRCPNCGGEVEINVRIGPEFVDDPYLPAGRRLQDWLGSAADARLLILEFGAGFNTPGVIRWPGENLTRGLPHARLVRVNPTHPETPDDLAGRTLSVPAGAGHLLNALTVPHPAPDPTVAP</sequence>
<feature type="binding site" evidence="3">
    <location>
        <position position="320"/>
    </location>
    <ligand>
        <name>Zn(2+)</name>
        <dbReference type="ChEBI" id="CHEBI:29105"/>
    </ligand>
</feature>
<evidence type="ECO:0000256" key="2">
    <source>
        <dbReference type="ARBA" id="ARBA00023027"/>
    </source>
</evidence>
<dbReference type="GO" id="GO:0046872">
    <property type="term" value="F:metal ion binding"/>
    <property type="evidence" value="ECO:0007669"/>
    <property type="project" value="UniProtKB-KW"/>
</dbReference>
<dbReference type="InterPro" id="IPR029035">
    <property type="entry name" value="DHS-like_NAD/FAD-binding_dom"/>
</dbReference>
<name>B5HLL9_STRX2</name>
<protein>
    <recommendedName>
        <fullName evidence="5">Deacetylase sirtuin-type domain-containing protein</fullName>
    </recommendedName>
</protein>
<dbReference type="AlphaFoldDB" id="B5HLL9"/>
<keyword evidence="1" id="KW-0808">Transferase</keyword>
<gene>
    <name evidence="6" type="ORF">SSEG_08344</name>
</gene>
<feature type="compositionally biased region" description="Basic residues" evidence="4">
    <location>
        <begin position="1"/>
        <end position="20"/>
    </location>
</feature>
<keyword evidence="2" id="KW-0520">NAD</keyword>
<proteinExistence type="predicted"/>
<feature type="binding site" evidence="3">
    <location>
        <position position="356"/>
    </location>
    <ligand>
        <name>Zn(2+)</name>
        <dbReference type="ChEBI" id="CHEBI:29105"/>
    </ligand>
</feature>
<dbReference type="HOGENOM" id="CLU_577352_0_0_11"/>
<evidence type="ECO:0000259" key="5">
    <source>
        <dbReference type="PROSITE" id="PS50305"/>
    </source>
</evidence>
<dbReference type="InterPro" id="IPR026590">
    <property type="entry name" value="Ssirtuin_cat_dom"/>
</dbReference>
<feature type="compositionally biased region" description="Basic and acidic residues" evidence="4">
    <location>
        <begin position="60"/>
        <end position="69"/>
    </location>
</feature>
<feature type="region of interest" description="Disordered" evidence="4">
    <location>
        <begin position="1"/>
        <end position="182"/>
    </location>
</feature>
<reference evidence="6" key="1">
    <citation type="submission" date="2009-10" db="EMBL/GenBank/DDBJ databases">
        <title>The genome sequence of Streptomyces sviceus strain ATCC 29083.</title>
        <authorList>
            <consortium name="The Broad Institute Genome Sequencing Platform"/>
            <consortium name="Broad Institute Microbial Sequencing Center"/>
            <person name="Fischbach M."/>
            <person name="Godfrey P."/>
            <person name="Ward D."/>
            <person name="Young S."/>
            <person name="Zeng Q."/>
            <person name="Koehrsen M."/>
            <person name="Alvarado L."/>
            <person name="Berlin A.M."/>
            <person name="Bochicchio J."/>
            <person name="Borenstein D."/>
            <person name="Chapman S.B."/>
            <person name="Chen Z."/>
            <person name="Engels R."/>
            <person name="Freedman E."/>
            <person name="Gellesch M."/>
            <person name="Goldberg J."/>
            <person name="Griggs A."/>
            <person name="Gujja S."/>
            <person name="Heilman E.R."/>
            <person name="Heiman D.I."/>
            <person name="Hepburn T.A."/>
            <person name="Howarth C."/>
            <person name="Jen D."/>
            <person name="Larson L."/>
            <person name="Lewis B."/>
            <person name="Mehta T."/>
            <person name="Park D."/>
            <person name="Pearson M."/>
            <person name="Richards J."/>
            <person name="Roberts A."/>
            <person name="Saif S."/>
            <person name="Shea T.D."/>
            <person name="Shenoy N."/>
            <person name="Sisk P."/>
            <person name="Stolte C."/>
            <person name="Sykes S.N."/>
            <person name="Thomson T."/>
            <person name="Walk T."/>
            <person name="White J."/>
            <person name="Yandava C."/>
            <person name="Straight P."/>
            <person name="Clardy J."/>
            <person name="Hung D."/>
            <person name="Kolter R."/>
            <person name="Mekalanos J."/>
            <person name="Walker S."/>
            <person name="Walsh C.T."/>
            <person name="Wieland-Brown L.C."/>
            <person name="Haas B."/>
            <person name="Nusbaum C."/>
            <person name="Birren B."/>
        </authorList>
    </citation>
    <scope>NUCLEOTIDE SEQUENCE [LARGE SCALE GENOMIC DNA]</scope>
    <source>
        <strain evidence="6">ATCC 29083</strain>
    </source>
</reference>
<accession>B5HLL9</accession>
<dbReference type="Gene3D" id="3.30.1600.10">
    <property type="entry name" value="SIR2/SIRT2 'Small Domain"/>
    <property type="match status" value="1"/>
</dbReference>
<evidence type="ECO:0000256" key="3">
    <source>
        <dbReference type="PROSITE-ProRule" id="PRU00236"/>
    </source>
</evidence>
<feature type="compositionally biased region" description="Basic residues" evidence="4">
    <location>
        <begin position="161"/>
        <end position="170"/>
    </location>
</feature>
<dbReference type="EMBL" id="CM000951">
    <property type="protein sequence ID" value="EDY53724.1"/>
    <property type="molecule type" value="Genomic_DNA"/>
</dbReference>
<organism evidence="6 7">
    <name type="scientific">Streptomyces sviceus (strain ATCC 29083 / DSM 924 / JCM 4929 / NBRC 13980 / NCIMB 11184 / NRRL 5439 / UC 5370)</name>
    <dbReference type="NCBI Taxonomy" id="463191"/>
    <lineage>
        <taxon>Bacteria</taxon>
        <taxon>Bacillati</taxon>
        <taxon>Actinomycetota</taxon>
        <taxon>Actinomycetes</taxon>
        <taxon>Kitasatosporales</taxon>
        <taxon>Streptomycetaceae</taxon>
        <taxon>Streptomyces</taxon>
    </lineage>
</organism>
<comment type="caution">
    <text evidence="3">Lacks conserved residue(s) required for the propagation of feature annotation.</text>
</comment>
<keyword evidence="3" id="KW-0479">Metal-binding</keyword>
<dbReference type="eggNOG" id="COG0846">
    <property type="taxonomic scope" value="Bacteria"/>
</dbReference>
<dbReference type="Proteomes" id="UP000002785">
    <property type="component" value="Chromosome"/>
</dbReference>
<keyword evidence="7" id="KW-1185">Reference proteome</keyword>